<sequence>MCLLLLLQMFLLRLFHQKRWFLKTNNQHNITKSRKTFKATSDIQDEIQTCDNVSNVGSKSKGGSSGSNSRVSSTTSAQIMAEAEAEAAALIVRQKLFKEKHALEERKIKCWIPELIILYMTCSMYMPFKSIILQIHNLLYLQVELLLNHRLFRQVL</sequence>
<gene>
    <name evidence="2" type="ORF">XENORESO_001548</name>
</gene>
<evidence type="ECO:0000313" key="2">
    <source>
        <dbReference type="EMBL" id="MEQ2275301.1"/>
    </source>
</evidence>
<protein>
    <submittedName>
        <fullName evidence="2">Uncharacterized protein</fullName>
    </submittedName>
</protein>
<keyword evidence="1" id="KW-0732">Signal</keyword>
<organism evidence="2 3">
    <name type="scientific">Xenotaenia resolanae</name>
    <dbReference type="NCBI Taxonomy" id="208358"/>
    <lineage>
        <taxon>Eukaryota</taxon>
        <taxon>Metazoa</taxon>
        <taxon>Chordata</taxon>
        <taxon>Craniata</taxon>
        <taxon>Vertebrata</taxon>
        <taxon>Euteleostomi</taxon>
        <taxon>Actinopterygii</taxon>
        <taxon>Neopterygii</taxon>
        <taxon>Teleostei</taxon>
        <taxon>Neoteleostei</taxon>
        <taxon>Acanthomorphata</taxon>
        <taxon>Ovalentaria</taxon>
        <taxon>Atherinomorphae</taxon>
        <taxon>Cyprinodontiformes</taxon>
        <taxon>Goodeidae</taxon>
        <taxon>Xenotaenia</taxon>
    </lineage>
</organism>
<dbReference type="EMBL" id="JAHRIM010081333">
    <property type="protein sequence ID" value="MEQ2275301.1"/>
    <property type="molecule type" value="Genomic_DNA"/>
</dbReference>
<evidence type="ECO:0000313" key="3">
    <source>
        <dbReference type="Proteomes" id="UP001444071"/>
    </source>
</evidence>
<accession>A0ABV0X362</accession>
<reference evidence="2 3" key="1">
    <citation type="submission" date="2021-06" db="EMBL/GenBank/DDBJ databases">
        <authorList>
            <person name="Palmer J.M."/>
        </authorList>
    </citation>
    <scope>NUCLEOTIDE SEQUENCE [LARGE SCALE GENOMIC DNA]</scope>
    <source>
        <strain evidence="2 3">XR_2019</strain>
        <tissue evidence="2">Muscle</tissue>
    </source>
</reference>
<evidence type="ECO:0000256" key="1">
    <source>
        <dbReference type="SAM" id="SignalP"/>
    </source>
</evidence>
<name>A0ABV0X362_9TELE</name>
<feature type="chain" id="PRO_5046277550" evidence="1">
    <location>
        <begin position="18"/>
        <end position="156"/>
    </location>
</feature>
<keyword evidence="3" id="KW-1185">Reference proteome</keyword>
<dbReference type="Proteomes" id="UP001444071">
    <property type="component" value="Unassembled WGS sequence"/>
</dbReference>
<feature type="signal peptide" evidence="1">
    <location>
        <begin position="1"/>
        <end position="17"/>
    </location>
</feature>
<comment type="caution">
    <text evidence="2">The sequence shown here is derived from an EMBL/GenBank/DDBJ whole genome shotgun (WGS) entry which is preliminary data.</text>
</comment>
<proteinExistence type="predicted"/>